<dbReference type="PANTHER" id="PTHR30273">
    <property type="entry name" value="PERIPLASMIC SIGNAL SENSOR AND SIGMA FACTOR ACTIVATOR FECR-RELATED"/>
    <property type="match status" value="1"/>
</dbReference>
<dbReference type="PANTHER" id="PTHR30273:SF2">
    <property type="entry name" value="PROTEIN FECR"/>
    <property type="match status" value="1"/>
</dbReference>
<dbReference type="GO" id="GO:0016989">
    <property type="term" value="F:sigma factor antagonist activity"/>
    <property type="evidence" value="ECO:0007669"/>
    <property type="project" value="TreeGrafter"/>
</dbReference>
<dbReference type="InterPro" id="IPR012373">
    <property type="entry name" value="Ferrdict_sens_TM"/>
</dbReference>
<dbReference type="Proteomes" id="UP000319732">
    <property type="component" value="Unassembled WGS sequence"/>
</dbReference>
<dbReference type="PIRSF" id="PIRSF018266">
    <property type="entry name" value="FecR"/>
    <property type="match status" value="1"/>
</dbReference>
<name>A0A545TFN1_9GAMM</name>
<dbReference type="Gene3D" id="2.60.120.1440">
    <property type="match status" value="1"/>
</dbReference>
<keyword evidence="5" id="KW-1185">Reference proteome</keyword>
<gene>
    <name evidence="4" type="ORF">FKG94_15625</name>
</gene>
<feature type="compositionally biased region" description="Low complexity" evidence="1">
    <location>
        <begin position="11"/>
        <end position="20"/>
    </location>
</feature>
<evidence type="ECO:0000256" key="1">
    <source>
        <dbReference type="SAM" id="MobiDB-lite"/>
    </source>
</evidence>
<feature type="domain" description="FecR protein" evidence="2">
    <location>
        <begin position="151"/>
        <end position="242"/>
    </location>
</feature>
<dbReference type="EMBL" id="VHSG01000015">
    <property type="protein sequence ID" value="TQV76037.1"/>
    <property type="molecule type" value="Genomic_DNA"/>
</dbReference>
<dbReference type="OrthoDB" id="9771237at2"/>
<dbReference type="InterPro" id="IPR032623">
    <property type="entry name" value="FecR_N"/>
</dbReference>
<feature type="region of interest" description="Disordered" evidence="1">
    <location>
        <begin position="1"/>
        <end position="21"/>
    </location>
</feature>
<organism evidence="4 5">
    <name type="scientific">Exilibacterium tricleocarpae</name>
    <dbReference type="NCBI Taxonomy" id="2591008"/>
    <lineage>
        <taxon>Bacteria</taxon>
        <taxon>Pseudomonadati</taxon>
        <taxon>Pseudomonadota</taxon>
        <taxon>Gammaproteobacteria</taxon>
        <taxon>Cellvibrionales</taxon>
        <taxon>Cellvibrionaceae</taxon>
        <taxon>Exilibacterium</taxon>
    </lineage>
</organism>
<evidence type="ECO:0000313" key="5">
    <source>
        <dbReference type="Proteomes" id="UP000319732"/>
    </source>
</evidence>
<accession>A0A545TFN1</accession>
<dbReference type="Gene3D" id="3.55.50.30">
    <property type="match status" value="1"/>
</dbReference>
<dbReference type="RefSeq" id="WP_142905246.1">
    <property type="nucleotide sequence ID" value="NZ_ML660095.1"/>
</dbReference>
<dbReference type="AlphaFoldDB" id="A0A545TFN1"/>
<dbReference type="InterPro" id="IPR006860">
    <property type="entry name" value="FecR"/>
</dbReference>
<sequence length="365" mass="39725">MRNNSADDDASTAAGAGTRDCGMMEIVESNPSPAEQARQWVIKMDGGELSHKDRERLREWLRFSPENRAALREARRLWHTLDDWRAQLPQRAPSGRFMALVKAADPAAAPAFRWVHQARGCLRPGNALAASLTLGLLSLGLWQFAPPPEGRYETGRGDMLSHQLDDGSTITLNTQTSVDVVFSATERRVILRRGEGFFSVAKDPSRPFVVHAAGGTVEAIGTAFNVRRLDDTVAVTVTEGIVAVSPAEQNAAVAQRLTANQFLRYGDDLGVPAVRDAQAIAQSLAWRDGKLHFDDTTLEEFLAEVNRYSNNQLMVVDADLKQIRVGGVFTAGDADGIIKALEASFAMQAVGLTPGLTLLYKKNGD</sequence>
<dbReference type="Pfam" id="PF16220">
    <property type="entry name" value="DUF4880"/>
    <property type="match status" value="1"/>
</dbReference>
<dbReference type="Pfam" id="PF04773">
    <property type="entry name" value="FecR"/>
    <property type="match status" value="1"/>
</dbReference>
<evidence type="ECO:0000313" key="4">
    <source>
        <dbReference type="EMBL" id="TQV76037.1"/>
    </source>
</evidence>
<protein>
    <submittedName>
        <fullName evidence="4">DUF4880 domain-containing protein</fullName>
    </submittedName>
</protein>
<feature type="compositionally biased region" description="Acidic residues" evidence="1">
    <location>
        <begin position="1"/>
        <end position="10"/>
    </location>
</feature>
<proteinExistence type="predicted"/>
<evidence type="ECO:0000259" key="3">
    <source>
        <dbReference type="Pfam" id="PF16220"/>
    </source>
</evidence>
<reference evidence="4 5" key="1">
    <citation type="submission" date="2019-06" db="EMBL/GenBank/DDBJ databases">
        <title>Whole genome sequence for Cellvibrionaceae sp. R142.</title>
        <authorList>
            <person name="Wang G."/>
        </authorList>
    </citation>
    <scope>NUCLEOTIDE SEQUENCE [LARGE SCALE GENOMIC DNA]</scope>
    <source>
        <strain evidence="4 5">R142</strain>
    </source>
</reference>
<evidence type="ECO:0000259" key="2">
    <source>
        <dbReference type="Pfam" id="PF04773"/>
    </source>
</evidence>
<feature type="domain" description="FecR N-terminal" evidence="3">
    <location>
        <begin position="35"/>
        <end position="77"/>
    </location>
</feature>
<comment type="caution">
    <text evidence="4">The sequence shown here is derived from an EMBL/GenBank/DDBJ whole genome shotgun (WGS) entry which is preliminary data.</text>
</comment>